<gene>
    <name evidence="2" type="ORF">TRAPUB_8255</name>
</gene>
<reference evidence="2 3" key="1">
    <citation type="submission" date="2016-10" db="EMBL/GenBank/DDBJ databases">
        <title>Genome sequence of the basidiomycete white-rot fungus Trametes pubescens.</title>
        <authorList>
            <person name="Makela M.R."/>
            <person name="Granchi Z."/>
            <person name="Peng M."/>
            <person name="De Vries R.P."/>
            <person name="Grigoriev I."/>
            <person name="Riley R."/>
            <person name="Hilden K."/>
        </authorList>
    </citation>
    <scope>NUCLEOTIDE SEQUENCE [LARGE SCALE GENOMIC DNA]</scope>
    <source>
        <strain evidence="2 3">FBCC735</strain>
    </source>
</reference>
<organism evidence="2 3">
    <name type="scientific">Trametes pubescens</name>
    <name type="common">White-rot fungus</name>
    <dbReference type="NCBI Taxonomy" id="154538"/>
    <lineage>
        <taxon>Eukaryota</taxon>
        <taxon>Fungi</taxon>
        <taxon>Dikarya</taxon>
        <taxon>Basidiomycota</taxon>
        <taxon>Agaricomycotina</taxon>
        <taxon>Agaricomycetes</taxon>
        <taxon>Polyporales</taxon>
        <taxon>Polyporaceae</taxon>
        <taxon>Trametes</taxon>
    </lineage>
</organism>
<feature type="compositionally biased region" description="Basic residues" evidence="1">
    <location>
        <begin position="102"/>
        <end position="114"/>
    </location>
</feature>
<proteinExistence type="predicted"/>
<keyword evidence="3" id="KW-1185">Reference proteome</keyword>
<sequence length="154" mass="16526">MAGPPSARGGNWKWVGGRLCTDVSDATRNGRSGWELEQTSEAVTQWELDATARADGRHGDSDARSGRGCQFERRGQPCEVRDATVASERTSNKPSTMLCSRRPVRAKGGKRPQRTHGGGENAGLGHAYRGLAIGGGRRGRAPPSHKPSTERVVH</sequence>
<evidence type="ECO:0000256" key="1">
    <source>
        <dbReference type="SAM" id="MobiDB-lite"/>
    </source>
</evidence>
<feature type="compositionally biased region" description="Basic and acidic residues" evidence="1">
    <location>
        <begin position="50"/>
        <end position="82"/>
    </location>
</feature>
<accession>A0A1M2W5L6</accession>
<comment type="caution">
    <text evidence="2">The sequence shown here is derived from an EMBL/GenBank/DDBJ whole genome shotgun (WGS) entry which is preliminary data.</text>
</comment>
<feature type="region of interest" description="Disordered" evidence="1">
    <location>
        <begin position="49"/>
        <end position="154"/>
    </location>
</feature>
<name>A0A1M2W5L6_TRAPU</name>
<evidence type="ECO:0000313" key="3">
    <source>
        <dbReference type="Proteomes" id="UP000184267"/>
    </source>
</evidence>
<evidence type="ECO:0000313" key="2">
    <source>
        <dbReference type="EMBL" id="OJT15151.1"/>
    </source>
</evidence>
<dbReference type="Proteomes" id="UP000184267">
    <property type="component" value="Unassembled WGS sequence"/>
</dbReference>
<feature type="compositionally biased region" description="Polar residues" evidence="1">
    <location>
        <begin position="87"/>
        <end position="98"/>
    </location>
</feature>
<protein>
    <submittedName>
        <fullName evidence="2">Uncharacterized protein</fullName>
    </submittedName>
</protein>
<dbReference type="AlphaFoldDB" id="A0A1M2W5L6"/>
<dbReference type="EMBL" id="MNAD01000193">
    <property type="protein sequence ID" value="OJT15151.1"/>
    <property type="molecule type" value="Genomic_DNA"/>
</dbReference>